<accession>A0A450UZQ9</accession>
<dbReference type="EMBL" id="CAADFF010000112">
    <property type="protein sequence ID" value="VFJ98011.1"/>
    <property type="molecule type" value="Genomic_DNA"/>
</dbReference>
<name>A0A450UZQ9_9GAMM</name>
<evidence type="ECO:0000259" key="6">
    <source>
        <dbReference type="PROSITE" id="PS51123"/>
    </source>
</evidence>
<dbReference type="InterPro" id="IPR006664">
    <property type="entry name" value="OMP_bac"/>
</dbReference>
<sequence length="243" mass="25073">MKSLRNILLILLIPLIVSGCATINGKTNVCKIVGGVVGGTAGGFIAEEAIAGVIPGVIAGAILGHILCTDEDADGDGVLDGRDLCPNTPKDATVDKNGCSDPDKDGVFGRKDQCPNTRLGAKVDSKGCGICEKMIANLQGDIYFDSAKCDLDAKAKATLDGMVKTLKGIDANVYLAGYTDHVGSGKVNLTLSQCRASSVKRYLVSGGVNDKITAKGKGEAFPIASTETGKAKNRVVKITAICK</sequence>
<keyword evidence="3 5" id="KW-0472">Membrane</keyword>
<feature type="domain" description="OmpA-like" evidence="6">
    <location>
        <begin position="131"/>
        <end position="243"/>
    </location>
</feature>
<gene>
    <name evidence="7" type="ORF">BECKLFY1418B_GA0070995_11126</name>
</gene>
<dbReference type="PROSITE" id="PS51257">
    <property type="entry name" value="PROKAR_LIPOPROTEIN"/>
    <property type="match status" value="1"/>
</dbReference>
<organism evidence="7">
    <name type="scientific">Candidatus Kentrum sp. LFY</name>
    <dbReference type="NCBI Taxonomy" id="2126342"/>
    <lineage>
        <taxon>Bacteria</taxon>
        <taxon>Pseudomonadati</taxon>
        <taxon>Pseudomonadota</taxon>
        <taxon>Gammaproteobacteria</taxon>
        <taxon>Candidatus Kentrum</taxon>
    </lineage>
</organism>
<dbReference type="InterPro" id="IPR028974">
    <property type="entry name" value="TSP_type-3_rpt"/>
</dbReference>
<dbReference type="PRINTS" id="PR01021">
    <property type="entry name" value="OMPADOMAIN"/>
</dbReference>
<dbReference type="InterPro" id="IPR050330">
    <property type="entry name" value="Bact_OuterMem_StrucFunc"/>
</dbReference>
<dbReference type="InterPro" id="IPR036737">
    <property type="entry name" value="OmpA-like_sf"/>
</dbReference>
<dbReference type="GO" id="GO:0009279">
    <property type="term" value="C:cell outer membrane"/>
    <property type="evidence" value="ECO:0007669"/>
    <property type="project" value="UniProtKB-SubCell"/>
</dbReference>
<evidence type="ECO:0000256" key="5">
    <source>
        <dbReference type="PROSITE-ProRule" id="PRU00473"/>
    </source>
</evidence>
<proteinExistence type="predicted"/>
<evidence type="ECO:0000256" key="4">
    <source>
        <dbReference type="ARBA" id="ARBA00023237"/>
    </source>
</evidence>
<dbReference type="InterPro" id="IPR006665">
    <property type="entry name" value="OmpA-like"/>
</dbReference>
<dbReference type="SUPFAM" id="SSF103647">
    <property type="entry name" value="TSP type-3 repeat"/>
    <property type="match status" value="1"/>
</dbReference>
<dbReference type="Gene3D" id="3.30.1330.60">
    <property type="entry name" value="OmpA-like domain"/>
    <property type="match status" value="1"/>
</dbReference>
<comment type="subcellular location">
    <subcellularLocation>
        <location evidence="1">Cell outer membrane</location>
    </subcellularLocation>
</comment>
<evidence type="ECO:0000256" key="2">
    <source>
        <dbReference type="ARBA" id="ARBA00022729"/>
    </source>
</evidence>
<dbReference type="PANTHER" id="PTHR30329:SF21">
    <property type="entry name" value="LIPOPROTEIN YIAD-RELATED"/>
    <property type="match status" value="1"/>
</dbReference>
<protein>
    <submittedName>
        <fullName evidence="7">OmpA-OmpF porin, OOP family</fullName>
    </submittedName>
</protein>
<evidence type="ECO:0000313" key="7">
    <source>
        <dbReference type="EMBL" id="VFJ98011.1"/>
    </source>
</evidence>
<dbReference type="AlphaFoldDB" id="A0A450UZQ9"/>
<dbReference type="PANTHER" id="PTHR30329">
    <property type="entry name" value="STATOR ELEMENT OF FLAGELLAR MOTOR COMPLEX"/>
    <property type="match status" value="1"/>
</dbReference>
<keyword evidence="4" id="KW-0998">Cell outer membrane</keyword>
<evidence type="ECO:0000256" key="1">
    <source>
        <dbReference type="ARBA" id="ARBA00004442"/>
    </source>
</evidence>
<evidence type="ECO:0000256" key="3">
    <source>
        <dbReference type="ARBA" id="ARBA00023136"/>
    </source>
</evidence>
<dbReference type="SUPFAM" id="SSF103088">
    <property type="entry name" value="OmpA-like"/>
    <property type="match status" value="1"/>
</dbReference>
<dbReference type="InterPro" id="IPR003367">
    <property type="entry name" value="Thrombospondin_3-like_rpt"/>
</dbReference>
<dbReference type="PROSITE" id="PS51123">
    <property type="entry name" value="OMPA_2"/>
    <property type="match status" value="1"/>
</dbReference>
<dbReference type="CDD" id="cd07185">
    <property type="entry name" value="OmpA_C-like"/>
    <property type="match status" value="1"/>
</dbReference>
<dbReference type="Pfam" id="PF00691">
    <property type="entry name" value="OmpA"/>
    <property type="match status" value="1"/>
</dbReference>
<dbReference type="Pfam" id="PF02412">
    <property type="entry name" value="TSP_3"/>
    <property type="match status" value="1"/>
</dbReference>
<dbReference type="GO" id="GO:0005509">
    <property type="term" value="F:calcium ion binding"/>
    <property type="evidence" value="ECO:0007669"/>
    <property type="project" value="InterPro"/>
</dbReference>
<reference evidence="7" key="1">
    <citation type="submission" date="2019-02" db="EMBL/GenBank/DDBJ databases">
        <authorList>
            <person name="Gruber-Vodicka R. H."/>
            <person name="Seah K. B. B."/>
        </authorList>
    </citation>
    <scope>NUCLEOTIDE SEQUENCE</scope>
    <source>
        <strain evidence="7">BECK_M7</strain>
    </source>
</reference>
<dbReference type="GO" id="GO:0007155">
    <property type="term" value="P:cell adhesion"/>
    <property type="evidence" value="ECO:0007669"/>
    <property type="project" value="InterPro"/>
</dbReference>
<keyword evidence="2" id="KW-0732">Signal</keyword>